<keyword evidence="5" id="KW-1185">Reference proteome</keyword>
<feature type="compositionally biased region" description="Basic residues" evidence="2">
    <location>
        <begin position="253"/>
        <end position="271"/>
    </location>
</feature>
<dbReference type="EMBL" id="CP062983">
    <property type="protein sequence ID" value="QPC84196.1"/>
    <property type="molecule type" value="Genomic_DNA"/>
</dbReference>
<feature type="compositionally biased region" description="Low complexity" evidence="2">
    <location>
        <begin position="212"/>
        <end position="247"/>
    </location>
</feature>
<evidence type="ECO:0000313" key="4">
    <source>
        <dbReference type="EMBL" id="QPC84196.1"/>
    </source>
</evidence>
<reference evidence="4 5" key="1">
    <citation type="submission" date="2020-02" db="EMBL/GenBank/DDBJ databases">
        <authorList>
            <person name="Zheng R.K."/>
            <person name="Sun C.M."/>
        </authorList>
    </citation>
    <scope>NUCLEOTIDE SEQUENCE [LARGE SCALE GENOMIC DNA]</scope>
    <source>
        <strain evidence="5">rifampicinis</strain>
    </source>
</reference>
<comment type="catalytic activity">
    <reaction evidence="1">
        <text>an N-(ADP-alpha-D-ribosyl)-thymidine in DNA + H2O = a thymidine in DNA + ADP-D-ribose</text>
        <dbReference type="Rhea" id="RHEA:71655"/>
        <dbReference type="Rhea" id="RHEA-COMP:13556"/>
        <dbReference type="Rhea" id="RHEA-COMP:18051"/>
        <dbReference type="ChEBI" id="CHEBI:15377"/>
        <dbReference type="ChEBI" id="CHEBI:57967"/>
        <dbReference type="ChEBI" id="CHEBI:137386"/>
        <dbReference type="ChEBI" id="CHEBI:191199"/>
    </reaction>
    <physiologicalReaction direction="left-to-right" evidence="1">
        <dbReference type="Rhea" id="RHEA:71656"/>
    </physiologicalReaction>
</comment>
<feature type="domain" description="Macro" evidence="3">
    <location>
        <begin position="1"/>
        <end position="166"/>
    </location>
</feature>
<accession>A0A7S8IG15</accession>
<evidence type="ECO:0000259" key="3">
    <source>
        <dbReference type="PROSITE" id="PS51154"/>
    </source>
</evidence>
<evidence type="ECO:0000256" key="1">
    <source>
        <dbReference type="ARBA" id="ARBA00035885"/>
    </source>
</evidence>
<gene>
    <name evidence="4" type="ORF">G4Y79_07435</name>
</gene>
<dbReference type="PANTHER" id="PTHR12521">
    <property type="entry name" value="PROTEIN C6ORF130"/>
    <property type="match status" value="1"/>
</dbReference>
<organism evidence="4 5">
    <name type="scientific">Phototrophicus methaneseepsis</name>
    <dbReference type="NCBI Taxonomy" id="2710758"/>
    <lineage>
        <taxon>Bacteria</taxon>
        <taxon>Bacillati</taxon>
        <taxon>Chloroflexota</taxon>
        <taxon>Candidatus Thermofontia</taxon>
        <taxon>Phototrophicales</taxon>
        <taxon>Phototrophicaceae</taxon>
        <taxon>Phototrophicus</taxon>
    </lineage>
</organism>
<dbReference type="Gene3D" id="3.40.220.10">
    <property type="entry name" value="Leucine Aminopeptidase, subunit E, domain 1"/>
    <property type="match status" value="1"/>
</dbReference>
<dbReference type="InterPro" id="IPR043472">
    <property type="entry name" value="Macro_dom-like"/>
</dbReference>
<proteinExistence type="predicted"/>
<dbReference type="KEGG" id="pmet:G4Y79_07435"/>
<dbReference type="AlphaFoldDB" id="A0A7S8IG15"/>
<dbReference type="Pfam" id="PF01661">
    <property type="entry name" value="Macro"/>
    <property type="match status" value="1"/>
</dbReference>
<dbReference type="PROSITE" id="PS51154">
    <property type="entry name" value="MACRO"/>
    <property type="match status" value="1"/>
</dbReference>
<dbReference type="InterPro" id="IPR050892">
    <property type="entry name" value="ADP-ribose_metab_enzymes"/>
</dbReference>
<name>A0A7S8IG15_9CHLR</name>
<evidence type="ECO:0000256" key="2">
    <source>
        <dbReference type="SAM" id="MobiDB-lite"/>
    </source>
</evidence>
<dbReference type="Proteomes" id="UP000594468">
    <property type="component" value="Chromosome"/>
</dbReference>
<protein>
    <submittedName>
        <fullName evidence="4">Macro domain-containing protein</fullName>
    </submittedName>
</protein>
<dbReference type="InterPro" id="IPR002589">
    <property type="entry name" value="Macro_dom"/>
</dbReference>
<feature type="region of interest" description="Disordered" evidence="2">
    <location>
        <begin position="163"/>
        <end position="290"/>
    </location>
</feature>
<dbReference type="GO" id="GO:0140291">
    <property type="term" value="P:peptidyl-glutamate ADP-deribosylation"/>
    <property type="evidence" value="ECO:0007669"/>
    <property type="project" value="TreeGrafter"/>
</dbReference>
<sequence length="290" mass="32863">MPIHYIEGDLLENEHKARAFAIESNTEGLMNTQVSVQFRTRYPRLYESYRNICQTEPPQFHAGDVFVWEDHTGQVVYNLAVYANPYLTLAERESIRQSFAELRRLAEERQIDSIAMPPIAAGVGGLNWRGAKRALEETFEGFAGDVYVYMKNKSPERDLSAIQSKIDEESQSRGSRSSNRDDDEEQNSNNRRRRNRRRRSGRNRNRNKGDDSSNNQAAASSESSQQSSNQGDNSDSKQNNNNQQKNEGGSGRSRNRRGRRGRGRRGGRNRNRNKDGNNNSGGSGGSNQND</sequence>
<dbReference type="RefSeq" id="WP_195172260.1">
    <property type="nucleotide sequence ID" value="NZ_CP062983.1"/>
</dbReference>
<feature type="compositionally biased region" description="Basic residues" evidence="2">
    <location>
        <begin position="190"/>
        <end position="206"/>
    </location>
</feature>
<dbReference type="PANTHER" id="PTHR12521:SF0">
    <property type="entry name" value="ADP-RIBOSE GLYCOHYDROLASE OARD1"/>
    <property type="match status" value="1"/>
</dbReference>
<dbReference type="SUPFAM" id="SSF52949">
    <property type="entry name" value="Macro domain-like"/>
    <property type="match status" value="1"/>
</dbReference>
<feature type="compositionally biased region" description="Gly residues" evidence="2">
    <location>
        <begin position="279"/>
        <end position="290"/>
    </location>
</feature>
<evidence type="ECO:0000313" key="5">
    <source>
        <dbReference type="Proteomes" id="UP000594468"/>
    </source>
</evidence>